<name>A0A6M3LJP9_9ZZZZ</name>
<organism evidence="1">
    <name type="scientific">viral metagenome</name>
    <dbReference type="NCBI Taxonomy" id="1070528"/>
    <lineage>
        <taxon>unclassified sequences</taxon>
        <taxon>metagenomes</taxon>
        <taxon>organismal metagenomes</taxon>
    </lineage>
</organism>
<proteinExistence type="predicted"/>
<accession>A0A6M3LJP9</accession>
<protein>
    <submittedName>
        <fullName evidence="1">Uncharacterized protein</fullName>
    </submittedName>
</protein>
<gene>
    <name evidence="1" type="ORF">MM415B05294_0008</name>
</gene>
<sequence>MKLRPSAIDEFLAPLPENLQILALQAIKEEHDRFERGDFTEEEKKLFQTAADLGTNAAKTIERIALKCITSGST</sequence>
<reference evidence="1" key="1">
    <citation type="submission" date="2020-03" db="EMBL/GenBank/DDBJ databases">
        <title>The deep terrestrial virosphere.</title>
        <authorList>
            <person name="Holmfeldt K."/>
            <person name="Nilsson E."/>
            <person name="Simone D."/>
            <person name="Lopez-Fernandez M."/>
            <person name="Wu X."/>
            <person name="de Brujin I."/>
            <person name="Lundin D."/>
            <person name="Andersson A."/>
            <person name="Bertilsson S."/>
            <person name="Dopson M."/>
        </authorList>
    </citation>
    <scope>NUCLEOTIDE SEQUENCE</scope>
    <source>
        <strain evidence="1">MM415B05294</strain>
    </source>
</reference>
<evidence type="ECO:0000313" key="1">
    <source>
        <dbReference type="EMBL" id="QJA95547.1"/>
    </source>
</evidence>
<dbReference type="EMBL" id="MT143323">
    <property type="protein sequence ID" value="QJA95547.1"/>
    <property type="molecule type" value="Genomic_DNA"/>
</dbReference>
<dbReference type="AlphaFoldDB" id="A0A6M3LJP9"/>